<keyword evidence="1" id="KW-0533">Nickel</keyword>
<sequence>MTSSLWINPALGVAGDMVLGSLFDLGADQAWVRSQLAAVELPGWSLEVSPTHRRGLVATAVDVQVLSHDHHRPWSQIDAMLSSAALDPRVAEGARKSFWLLGTAEAKVHGIALDEVHFHEVGAVDAIIDILGSWAALVSLGVTQVHSGPIGLGTATQTMAHGIIPVPAPATLELLVGIPTVPVDWDCETATPTGVALLAAMVDTWGNIPAGIIERTGRGAGSKDPDSHANVVTAVLLDTSPPVVTASLVANDASSSPAAHQEPAGEWFTSTMIETNLDDITPEILGHVVSELIALGADDAWVTPIAMKKSRSAHQLSVLCTPELAPQIVEFITSETATLGFRQWDLTKRELPRTMHTIDLHGYPVRIKVGPHGAKPEHEDLVAASQGLGKAVRQLSIEALFTWKSAQD</sequence>
<dbReference type="PANTHER" id="PTHR36566:SF1">
    <property type="entry name" value="PYRIDINIUM-3,5-BISTHIOCARBOXYLIC ACID MONONUCLEOTIDE NICKEL INSERTION PROTEIN"/>
    <property type="match status" value="1"/>
</dbReference>
<proteinExistence type="inferred from homology"/>
<reference evidence="2" key="1">
    <citation type="submission" date="2020-05" db="EMBL/GenBank/DDBJ databases">
        <authorList>
            <person name="Chiriac C."/>
            <person name="Salcher M."/>
            <person name="Ghai R."/>
            <person name="Kavagutti S V."/>
        </authorList>
    </citation>
    <scope>NUCLEOTIDE SEQUENCE</scope>
</reference>
<accession>A0A6J6YKR8</accession>
<dbReference type="AlphaFoldDB" id="A0A6J6YKR8"/>
<name>A0A6J6YKR8_9ZZZZ</name>
<dbReference type="EMBL" id="CAFAAQ010000081">
    <property type="protein sequence ID" value="CAB4808844.1"/>
    <property type="molecule type" value="Genomic_DNA"/>
</dbReference>
<evidence type="ECO:0000313" key="2">
    <source>
        <dbReference type="EMBL" id="CAB4808844.1"/>
    </source>
</evidence>
<dbReference type="Gene3D" id="3.30.70.1380">
    <property type="entry name" value="Transcriptional regulatory protein pf0864 domain like"/>
    <property type="match status" value="1"/>
</dbReference>
<gene>
    <name evidence="2" type="ORF">UFOPK3046_01013</name>
</gene>
<protein>
    <submittedName>
        <fullName evidence="2">Unannotated protein</fullName>
    </submittedName>
</protein>
<evidence type="ECO:0000256" key="1">
    <source>
        <dbReference type="ARBA" id="ARBA00022596"/>
    </source>
</evidence>
<dbReference type="HAMAP" id="MF_01074">
    <property type="entry name" value="LarC"/>
    <property type="match status" value="1"/>
</dbReference>
<dbReference type="Pfam" id="PF01969">
    <property type="entry name" value="Ni_insertion"/>
    <property type="match status" value="1"/>
</dbReference>
<organism evidence="2">
    <name type="scientific">freshwater metagenome</name>
    <dbReference type="NCBI Taxonomy" id="449393"/>
    <lineage>
        <taxon>unclassified sequences</taxon>
        <taxon>metagenomes</taxon>
        <taxon>ecological metagenomes</taxon>
    </lineage>
</organism>
<dbReference type="PANTHER" id="PTHR36566">
    <property type="entry name" value="NICKEL INSERTION PROTEIN-RELATED"/>
    <property type="match status" value="1"/>
</dbReference>
<dbReference type="InterPro" id="IPR002822">
    <property type="entry name" value="Ni_insertion"/>
</dbReference>